<gene>
    <name evidence="2" type="ORF">NBR_LOCUS19297</name>
</gene>
<protein>
    <recommendedName>
        <fullName evidence="1">Glycine N-acyltransferase-like protein</fullName>
        <ecNumber evidence="1">2.3.1.-</ecNumber>
    </recommendedName>
</protein>
<evidence type="ECO:0000256" key="1">
    <source>
        <dbReference type="RuleBase" id="RU368002"/>
    </source>
</evidence>
<evidence type="ECO:0000313" key="4">
    <source>
        <dbReference type="WBParaSite" id="NBR_0001929601-mRNA-1"/>
    </source>
</evidence>
<dbReference type="AlphaFoldDB" id="A0A0N4YPX5"/>
<accession>A0A0N4YPX5</accession>
<name>A0A0N4YPX5_NIPBR</name>
<dbReference type="STRING" id="27835.A0A0N4YPX5"/>
<organism evidence="4">
    <name type="scientific">Nippostrongylus brasiliensis</name>
    <name type="common">Rat hookworm</name>
    <dbReference type="NCBI Taxonomy" id="27835"/>
    <lineage>
        <taxon>Eukaryota</taxon>
        <taxon>Metazoa</taxon>
        <taxon>Ecdysozoa</taxon>
        <taxon>Nematoda</taxon>
        <taxon>Chromadorea</taxon>
        <taxon>Rhabditida</taxon>
        <taxon>Rhabditina</taxon>
        <taxon>Rhabditomorpha</taxon>
        <taxon>Strongyloidea</taxon>
        <taxon>Heligmosomidae</taxon>
        <taxon>Nippostrongylus</taxon>
    </lineage>
</organism>
<dbReference type="EC" id="2.3.1.-" evidence="1"/>
<dbReference type="PANTHER" id="PTHR15298">
    <property type="entry name" value="L-COA N-ACYLTRANSFERASE-RELATED"/>
    <property type="match status" value="1"/>
</dbReference>
<reference evidence="2 3" key="2">
    <citation type="submission" date="2018-11" db="EMBL/GenBank/DDBJ databases">
        <authorList>
            <consortium name="Pathogen Informatics"/>
        </authorList>
    </citation>
    <scope>NUCLEOTIDE SEQUENCE [LARGE SCALE GENOMIC DNA]</scope>
</reference>
<dbReference type="EMBL" id="UYSL01024057">
    <property type="protein sequence ID" value="VDL83026.1"/>
    <property type="molecule type" value="Genomic_DNA"/>
</dbReference>
<evidence type="ECO:0000313" key="2">
    <source>
        <dbReference type="EMBL" id="VDL83026.1"/>
    </source>
</evidence>
<comment type="similarity">
    <text evidence="1">Belongs to the glycine N-acyltransferase family.</text>
</comment>
<dbReference type="Proteomes" id="UP000271162">
    <property type="component" value="Unassembled WGS sequence"/>
</dbReference>
<dbReference type="InterPro" id="IPR010313">
    <property type="entry name" value="Glycine_N-acyltransferase"/>
</dbReference>
<dbReference type="Gene3D" id="3.40.630.30">
    <property type="match status" value="1"/>
</dbReference>
<dbReference type="GO" id="GO:0047961">
    <property type="term" value="F:glycine N-acyltransferase activity"/>
    <property type="evidence" value="ECO:0007669"/>
    <property type="project" value="InterPro"/>
</dbReference>
<dbReference type="PANTHER" id="PTHR15298:SF1">
    <property type="entry name" value="GLYCINE N-ACYLTRANSFERASE-LIKE PROTEIN"/>
    <property type="match status" value="1"/>
</dbReference>
<proteinExistence type="inferred from homology"/>
<dbReference type="GO" id="GO:0005739">
    <property type="term" value="C:mitochondrion"/>
    <property type="evidence" value="ECO:0007669"/>
    <property type="project" value="InterPro"/>
</dbReference>
<keyword evidence="3" id="KW-1185">Reference proteome</keyword>
<sequence>MTEEQQKMIMHERVQVPEGYTIGTPNLEEEAHCMTGAWRYGADSELELTREKIRRLPSVCVRKDGVMVGFYGIEALGWLNHHAGMRVCKLVEVHNIATVESSKRSKFWTLAKENDKEIIIDYLDLFK</sequence>
<keyword evidence="1" id="KW-0012">Acyltransferase</keyword>
<evidence type="ECO:0000313" key="3">
    <source>
        <dbReference type="Proteomes" id="UP000271162"/>
    </source>
</evidence>
<dbReference type="OMA" id="HFFAMNE"/>
<reference evidence="4" key="1">
    <citation type="submission" date="2017-02" db="UniProtKB">
        <authorList>
            <consortium name="WormBaseParasite"/>
        </authorList>
    </citation>
    <scope>IDENTIFICATION</scope>
</reference>
<keyword evidence="1" id="KW-0808">Transferase</keyword>
<dbReference type="WBParaSite" id="NBR_0001929601-mRNA-1">
    <property type="protein sequence ID" value="NBR_0001929601-mRNA-1"/>
    <property type="gene ID" value="NBR_0001929601"/>
</dbReference>